<dbReference type="GO" id="GO:1990481">
    <property type="term" value="P:mRNA pseudouridine synthesis"/>
    <property type="evidence" value="ECO:0007669"/>
    <property type="project" value="TreeGrafter"/>
</dbReference>
<dbReference type="EC" id="5.4.99.25" evidence="1"/>
<dbReference type="InterPro" id="IPR002501">
    <property type="entry name" value="PsdUridine_synth_N"/>
</dbReference>
<keyword evidence="2" id="KW-0819">tRNA processing</keyword>
<dbReference type="GO" id="GO:0160148">
    <property type="term" value="F:tRNA pseudouridine(55) synthase activity"/>
    <property type="evidence" value="ECO:0007669"/>
    <property type="project" value="UniProtKB-EC"/>
</dbReference>
<dbReference type="EMBL" id="VSSQ01026739">
    <property type="protein sequence ID" value="MPM75607.1"/>
    <property type="molecule type" value="Genomic_DNA"/>
</dbReference>
<dbReference type="GO" id="GO:0003723">
    <property type="term" value="F:RNA binding"/>
    <property type="evidence" value="ECO:0007669"/>
    <property type="project" value="InterPro"/>
</dbReference>
<reference evidence="6" key="1">
    <citation type="submission" date="2019-08" db="EMBL/GenBank/DDBJ databases">
        <authorList>
            <person name="Kucharzyk K."/>
            <person name="Murdoch R.W."/>
            <person name="Higgins S."/>
            <person name="Loffler F."/>
        </authorList>
    </citation>
    <scope>NUCLEOTIDE SEQUENCE</scope>
</reference>
<dbReference type="InterPro" id="IPR032819">
    <property type="entry name" value="TruB_C"/>
</dbReference>
<evidence type="ECO:0000256" key="1">
    <source>
        <dbReference type="ARBA" id="ARBA00012787"/>
    </source>
</evidence>
<comment type="caution">
    <text evidence="6">The sequence shown here is derived from an EMBL/GenBank/DDBJ whole genome shotgun (WGS) entry which is preliminary data.</text>
</comment>
<dbReference type="CDD" id="cd02573">
    <property type="entry name" value="PseudoU_synth_EcTruB"/>
    <property type="match status" value="1"/>
</dbReference>
<evidence type="ECO:0000256" key="2">
    <source>
        <dbReference type="ARBA" id="ARBA00022694"/>
    </source>
</evidence>
<dbReference type="HAMAP" id="MF_01080">
    <property type="entry name" value="TruB_bact"/>
    <property type="match status" value="1"/>
</dbReference>
<gene>
    <name evidence="6" type="primary">truB_32</name>
    <name evidence="6" type="ORF">SDC9_122601</name>
</gene>
<evidence type="ECO:0000259" key="4">
    <source>
        <dbReference type="Pfam" id="PF01509"/>
    </source>
</evidence>
<accession>A0A645CF78</accession>
<sequence length="253" mass="28421">MQVTTENTGLYIISSSNKHIPLSQDTENYKDGIVILLDKPYKWTSADAVRKVKFRLQKFFKSKNIKVGHAGTLDPLATGMLVICIGKATKLAESFQAQEKEYLAEIELGATTPCYDLEKEVDARYPFEHISRDLIEQVIPSFLGKQEQIPPIFSAKLIDGNRAYEYARAGVEKEMKPASIEIHEMSIVSFDLPSLLLSIRCSKGTYVRSIARDIGLKLESGGHLTNLRRTRSGKFLASEALSMEDIEFLFPLQ</sequence>
<dbReference type="SUPFAM" id="SSF55120">
    <property type="entry name" value="Pseudouridine synthase"/>
    <property type="match status" value="1"/>
</dbReference>
<feature type="domain" description="Pseudouridine synthase II N-terminal" evidence="4">
    <location>
        <begin position="62"/>
        <end position="207"/>
    </location>
</feature>
<dbReference type="GO" id="GO:0006400">
    <property type="term" value="P:tRNA modification"/>
    <property type="evidence" value="ECO:0007669"/>
    <property type="project" value="TreeGrafter"/>
</dbReference>
<dbReference type="NCBIfam" id="TIGR00431">
    <property type="entry name" value="TruB"/>
    <property type="match status" value="1"/>
</dbReference>
<name>A0A645CF78_9ZZZZ</name>
<keyword evidence="3 6" id="KW-0413">Isomerase</keyword>
<dbReference type="GO" id="GO:0005634">
    <property type="term" value="C:nucleus"/>
    <property type="evidence" value="ECO:0007669"/>
    <property type="project" value="TreeGrafter"/>
</dbReference>
<evidence type="ECO:0000313" key="6">
    <source>
        <dbReference type="EMBL" id="MPM75607.1"/>
    </source>
</evidence>
<evidence type="ECO:0000256" key="3">
    <source>
        <dbReference type="ARBA" id="ARBA00023235"/>
    </source>
</evidence>
<dbReference type="PANTHER" id="PTHR13767">
    <property type="entry name" value="TRNA-PSEUDOURIDINE SYNTHASE"/>
    <property type="match status" value="1"/>
</dbReference>
<dbReference type="AlphaFoldDB" id="A0A645CF78"/>
<dbReference type="InterPro" id="IPR020103">
    <property type="entry name" value="PsdUridine_synth_cat_dom_sf"/>
</dbReference>
<protein>
    <recommendedName>
        <fullName evidence="1">tRNA pseudouridine(55) synthase</fullName>
        <ecNumber evidence="1">5.4.99.25</ecNumber>
    </recommendedName>
</protein>
<organism evidence="6">
    <name type="scientific">bioreactor metagenome</name>
    <dbReference type="NCBI Taxonomy" id="1076179"/>
    <lineage>
        <taxon>unclassified sequences</taxon>
        <taxon>metagenomes</taxon>
        <taxon>ecological metagenomes</taxon>
    </lineage>
</organism>
<proteinExistence type="inferred from homology"/>
<feature type="domain" description="tRNA pseudouridylate synthase B C-terminal" evidence="5">
    <location>
        <begin position="208"/>
        <end position="247"/>
    </location>
</feature>
<dbReference type="InterPro" id="IPR014780">
    <property type="entry name" value="tRNA_psdUridine_synth_TruB"/>
</dbReference>
<evidence type="ECO:0000259" key="5">
    <source>
        <dbReference type="Pfam" id="PF16198"/>
    </source>
</evidence>
<dbReference type="Gene3D" id="3.30.2350.10">
    <property type="entry name" value="Pseudouridine synthase"/>
    <property type="match status" value="1"/>
</dbReference>
<dbReference type="Pfam" id="PF16198">
    <property type="entry name" value="TruB_C_2"/>
    <property type="match status" value="1"/>
</dbReference>
<dbReference type="Pfam" id="PF01509">
    <property type="entry name" value="TruB_N"/>
    <property type="match status" value="1"/>
</dbReference>
<dbReference type="PANTHER" id="PTHR13767:SF2">
    <property type="entry name" value="PSEUDOURIDYLATE SYNTHASE TRUB1"/>
    <property type="match status" value="1"/>
</dbReference>